<gene>
    <name evidence="3" type="ORF">BUL40_14150</name>
</gene>
<dbReference type="InterPro" id="IPR050904">
    <property type="entry name" value="Adhesion/Biosynth-related"/>
</dbReference>
<evidence type="ECO:0000259" key="2">
    <source>
        <dbReference type="PROSITE" id="PS50213"/>
    </source>
</evidence>
<dbReference type="Proteomes" id="UP000191680">
    <property type="component" value="Unassembled WGS sequence"/>
</dbReference>
<dbReference type="PANTHER" id="PTHR10900">
    <property type="entry name" value="PERIOSTIN-RELATED"/>
    <property type="match status" value="1"/>
</dbReference>
<keyword evidence="4" id="KW-1185">Reference proteome</keyword>
<reference evidence="3 4" key="1">
    <citation type="submission" date="2016-12" db="EMBL/GenBank/DDBJ databases">
        <authorList>
            <person name="Song W.-J."/>
            <person name="Kurnit D.M."/>
        </authorList>
    </citation>
    <scope>NUCLEOTIDE SEQUENCE [LARGE SCALE GENOMIC DNA]</scope>
    <source>
        <strain evidence="3 4">HSG9</strain>
    </source>
</reference>
<dbReference type="PANTHER" id="PTHR10900:SF77">
    <property type="entry name" value="FI19380P1"/>
    <property type="match status" value="1"/>
</dbReference>
<accession>A0A1V6LNZ3</accession>
<comment type="caution">
    <text evidence="3">The sequence shown here is derived from an EMBL/GenBank/DDBJ whole genome shotgun (WGS) entry which is preliminary data.</text>
</comment>
<protein>
    <submittedName>
        <fullName evidence="3">Beta-Ig-H3/fasciclin</fullName>
    </submittedName>
</protein>
<dbReference type="PROSITE" id="PS51257">
    <property type="entry name" value="PROKAR_LIPOPROTEIN"/>
    <property type="match status" value="1"/>
</dbReference>
<dbReference type="InterPro" id="IPR000782">
    <property type="entry name" value="FAS1_domain"/>
</dbReference>
<keyword evidence="1" id="KW-0732">Signal</keyword>
<dbReference type="PROSITE" id="PS50213">
    <property type="entry name" value="FAS1"/>
    <property type="match status" value="1"/>
</dbReference>
<evidence type="ECO:0000313" key="3">
    <source>
        <dbReference type="EMBL" id="OQD41737.1"/>
    </source>
</evidence>
<sequence length="192" mass="19964">MKKLLFTALLLGGVLSVQACTEKEKKDNNPAETKVEAEKVITSKDAPTIVGVAAGNENFSTLVAAVKAAELVETLNGDGPFTVFAPTNAAFEKLPENTVSDLLKPENKDTLTAILTYHVVAGNYKAADVVKAIKDNNGSFTITTVQGATLTASMDGENVILTDAKGGTSTIIMTDVAAANGVIHAIDTVVMP</sequence>
<dbReference type="SMART" id="SM00554">
    <property type="entry name" value="FAS1"/>
    <property type="match status" value="1"/>
</dbReference>
<dbReference type="SUPFAM" id="SSF82153">
    <property type="entry name" value="FAS1 domain"/>
    <property type="match status" value="1"/>
</dbReference>
<name>A0A1V6LNZ3_9FLAO</name>
<feature type="chain" id="PRO_5012573768" evidence="1">
    <location>
        <begin position="20"/>
        <end position="192"/>
    </location>
</feature>
<dbReference type="AlphaFoldDB" id="A0A1V6LNZ3"/>
<evidence type="ECO:0000256" key="1">
    <source>
        <dbReference type="SAM" id="SignalP"/>
    </source>
</evidence>
<dbReference type="EMBL" id="MTBC01000011">
    <property type="protein sequence ID" value="OQD41737.1"/>
    <property type="molecule type" value="Genomic_DNA"/>
</dbReference>
<dbReference type="Gene3D" id="2.30.180.10">
    <property type="entry name" value="FAS1 domain"/>
    <property type="match status" value="1"/>
</dbReference>
<dbReference type="FunFam" id="2.30.180.10:FF:000014">
    <property type="entry name" value="Stabilin 1"/>
    <property type="match status" value="1"/>
</dbReference>
<proteinExistence type="predicted"/>
<feature type="domain" description="FAS1" evidence="2">
    <location>
        <begin position="46"/>
        <end position="190"/>
    </location>
</feature>
<evidence type="ECO:0000313" key="4">
    <source>
        <dbReference type="Proteomes" id="UP000191680"/>
    </source>
</evidence>
<dbReference type="Pfam" id="PF02469">
    <property type="entry name" value="Fasciclin"/>
    <property type="match status" value="1"/>
</dbReference>
<dbReference type="GO" id="GO:0005615">
    <property type="term" value="C:extracellular space"/>
    <property type="evidence" value="ECO:0007669"/>
    <property type="project" value="TreeGrafter"/>
</dbReference>
<dbReference type="InterPro" id="IPR036378">
    <property type="entry name" value="FAS1_dom_sf"/>
</dbReference>
<dbReference type="OrthoDB" id="9800666at2"/>
<dbReference type="RefSeq" id="WP_080319786.1">
    <property type="nucleotide sequence ID" value="NZ_MTBC01000011.1"/>
</dbReference>
<feature type="signal peptide" evidence="1">
    <location>
        <begin position="1"/>
        <end position="19"/>
    </location>
</feature>
<organism evidence="3 4">
    <name type="scientific">Croceivirga radicis</name>
    <dbReference type="NCBI Taxonomy" id="1929488"/>
    <lineage>
        <taxon>Bacteria</taxon>
        <taxon>Pseudomonadati</taxon>
        <taxon>Bacteroidota</taxon>
        <taxon>Flavobacteriia</taxon>
        <taxon>Flavobacteriales</taxon>
        <taxon>Flavobacteriaceae</taxon>
        <taxon>Croceivirga</taxon>
    </lineage>
</organism>